<organism evidence="1 2">
    <name type="scientific">Lobosporangium transversale</name>
    <dbReference type="NCBI Taxonomy" id="64571"/>
    <lineage>
        <taxon>Eukaryota</taxon>
        <taxon>Fungi</taxon>
        <taxon>Fungi incertae sedis</taxon>
        <taxon>Mucoromycota</taxon>
        <taxon>Mortierellomycotina</taxon>
        <taxon>Mortierellomycetes</taxon>
        <taxon>Mortierellales</taxon>
        <taxon>Mortierellaceae</taxon>
        <taxon>Lobosporangium</taxon>
    </lineage>
</organism>
<comment type="caution">
    <text evidence="1">The sequence shown here is derived from an EMBL/GenBank/DDBJ whole genome shotgun (WGS) entry which is preliminary data.</text>
</comment>
<evidence type="ECO:0000313" key="1">
    <source>
        <dbReference type="EMBL" id="ORZ26508.1"/>
    </source>
</evidence>
<proteinExistence type="predicted"/>
<dbReference type="GeneID" id="33565137"/>
<reference evidence="1 2" key="1">
    <citation type="submission" date="2016-07" db="EMBL/GenBank/DDBJ databases">
        <title>Pervasive Adenine N6-methylation of Active Genes in Fungi.</title>
        <authorList>
            <consortium name="DOE Joint Genome Institute"/>
            <person name="Mondo S.J."/>
            <person name="Dannebaum R.O."/>
            <person name="Kuo R.C."/>
            <person name="Labutti K."/>
            <person name="Haridas S."/>
            <person name="Kuo A."/>
            <person name="Salamov A."/>
            <person name="Ahrendt S.R."/>
            <person name="Lipzen A."/>
            <person name="Sullivan W."/>
            <person name="Andreopoulos W.B."/>
            <person name="Clum A."/>
            <person name="Lindquist E."/>
            <person name="Daum C."/>
            <person name="Ramamoorthy G.K."/>
            <person name="Gryganskyi A."/>
            <person name="Culley D."/>
            <person name="Magnuson J.K."/>
            <person name="James T.Y."/>
            <person name="O'Malley M.A."/>
            <person name="Stajich J.E."/>
            <person name="Spatafora J.W."/>
            <person name="Visel A."/>
            <person name="Grigoriev I.V."/>
        </authorList>
    </citation>
    <scope>NUCLEOTIDE SEQUENCE [LARGE SCALE GENOMIC DNA]</scope>
    <source>
        <strain evidence="1 2">NRRL 3116</strain>
    </source>
</reference>
<evidence type="ECO:0000313" key="2">
    <source>
        <dbReference type="Proteomes" id="UP000193648"/>
    </source>
</evidence>
<dbReference type="Proteomes" id="UP000193648">
    <property type="component" value="Unassembled WGS sequence"/>
</dbReference>
<dbReference type="InterPro" id="IPR053196">
    <property type="entry name" value="Lipoprotein_YbaY-like"/>
</dbReference>
<dbReference type="PANTHER" id="PTHR38013">
    <property type="entry name" value="GLYCOPROTEIN/POLYSACCHARIDE METABOLISM"/>
    <property type="match status" value="1"/>
</dbReference>
<dbReference type="InterPro" id="IPR039366">
    <property type="entry name" value="Pilotin"/>
</dbReference>
<dbReference type="InParanoid" id="A0A1Y2GW29"/>
<dbReference type="EMBL" id="MCFF01000007">
    <property type="protein sequence ID" value="ORZ26508.1"/>
    <property type="molecule type" value="Genomic_DNA"/>
</dbReference>
<accession>A0A1Y2GW29</accession>
<sequence>MAVLTGHIIAEANKDSNSVPTALGPNSRLTVELQDVSLMDAPSVTLGEYIFITGSSEYLQFPIPFRLKYDITKVQPNQSISIAARVVDVSTANEELKWTTTSRFSVITMGCPSDNVDVSISYLSPSNETMQSQQPITLNTLSGKVVASQTVPTPSSAAGIGPNSKVQVQLLDVSLMDVPSVTLATQLITTGPNESRAFPINFSLQYDPNGIDERHTYLVSVRVEDMDSEDLIWITTTAYHVLTRNEPTDSIQVDIDLL</sequence>
<gene>
    <name evidence="1" type="ORF">BCR41DRAFT_348412</name>
</gene>
<dbReference type="RefSeq" id="XP_021884273.1">
    <property type="nucleotide sequence ID" value="XM_022023293.1"/>
</dbReference>
<dbReference type="AlphaFoldDB" id="A0A1Y2GW29"/>
<dbReference type="Pfam" id="PF09619">
    <property type="entry name" value="YscW"/>
    <property type="match status" value="2"/>
</dbReference>
<name>A0A1Y2GW29_9FUNG</name>
<protein>
    <submittedName>
        <fullName evidence="1">Uncharacterized protein</fullName>
    </submittedName>
</protein>
<dbReference type="PANTHER" id="PTHR38013:SF1">
    <property type="entry name" value="GLYCOPROTEIN_POLYSACCHARIDE METABOLISM"/>
    <property type="match status" value="1"/>
</dbReference>
<dbReference type="OrthoDB" id="10013825at2759"/>
<keyword evidence="2" id="KW-1185">Reference proteome</keyword>